<keyword evidence="6" id="KW-0539">Nucleus</keyword>
<dbReference type="PANTHER" id="PTHR13421:SF16">
    <property type="entry name" value="SNRNA-ACTIVATING PROTEIN COMPLEX SUBUNIT 3"/>
    <property type="match status" value="1"/>
</dbReference>
<gene>
    <name evidence="7" type="ORF">EW146_g204</name>
</gene>
<dbReference type="GO" id="GO:0001006">
    <property type="term" value="F:RNA polymerase III type 3 promoter sequence-specific DNA binding"/>
    <property type="evidence" value="ECO:0007669"/>
    <property type="project" value="TreeGrafter"/>
</dbReference>
<dbReference type="Proteomes" id="UP000310158">
    <property type="component" value="Unassembled WGS sequence"/>
</dbReference>
<sequence>MNAGQSYSYESQFGPPSELIHVGSFIQSALETNTSDSIDVFSVSPHRVRGEATFSDLSKERRSAIEAECSIDGLKTSLDDALKDPRLSAYARRSHDATIGTIFENAEANLSNRRKRKRADLGFPEDVPELTAFKTSLDNIHLQSWPLMQDAALFIRGPKNYDLNALLQVKRGKDGIPAPTHSAILTISVHSRIPWSHNFITRFSQHALLSSQSLGDLYETIPCSSNEFPQECTEDGRLTGYEANAETPPPSSGCVICIEGTAHGDGLNEVDYADKLIARLSGKVTLMNGSKIHNTPLSSLSLRLHEPYWLIHEGDCEHFIVFEQIRLLHPDDPPAGYPLALQITPPLLSVCRACMKVPAVYSIVGDMRLGESPSVLCAPCWRNMGEPNGPNPERVMVIPLPKHELGW</sequence>
<dbReference type="PANTHER" id="PTHR13421">
    <property type="entry name" value="SNRNA-ACTIVATING PROTEIN COMPLEX SUBUNIT 3"/>
    <property type="match status" value="1"/>
</dbReference>
<comment type="subcellular location">
    <subcellularLocation>
        <location evidence="1">Nucleus</location>
    </subcellularLocation>
</comment>
<keyword evidence="3" id="KW-0805">Transcription regulation</keyword>
<organism evidence="7 8">
    <name type="scientific">Bondarzewia mesenterica</name>
    <dbReference type="NCBI Taxonomy" id="1095465"/>
    <lineage>
        <taxon>Eukaryota</taxon>
        <taxon>Fungi</taxon>
        <taxon>Dikarya</taxon>
        <taxon>Basidiomycota</taxon>
        <taxon>Agaricomycotina</taxon>
        <taxon>Agaricomycetes</taxon>
        <taxon>Russulales</taxon>
        <taxon>Bondarzewiaceae</taxon>
        <taxon>Bondarzewia</taxon>
    </lineage>
</organism>
<evidence type="ECO:0008006" key="9">
    <source>
        <dbReference type="Google" id="ProtNLM"/>
    </source>
</evidence>
<keyword evidence="5" id="KW-0804">Transcription</keyword>
<keyword evidence="4" id="KW-0238">DNA-binding</keyword>
<dbReference type="GO" id="GO:0019185">
    <property type="term" value="C:snRNA-activating protein complex"/>
    <property type="evidence" value="ECO:0007669"/>
    <property type="project" value="TreeGrafter"/>
</dbReference>
<accession>A0A4S4M7Q0</accession>
<comment type="similarity">
    <text evidence="2">Belongs to the SNAPC3/SRD2 family.</text>
</comment>
<keyword evidence="8" id="KW-1185">Reference proteome</keyword>
<dbReference type="GO" id="GO:0001046">
    <property type="term" value="F:core promoter sequence-specific DNA binding"/>
    <property type="evidence" value="ECO:0007669"/>
    <property type="project" value="TreeGrafter"/>
</dbReference>
<evidence type="ECO:0000313" key="8">
    <source>
        <dbReference type="Proteomes" id="UP000310158"/>
    </source>
</evidence>
<evidence type="ECO:0000256" key="4">
    <source>
        <dbReference type="ARBA" id="ARBA00023125"/>
    </source>
</evidence>
<evidence type="ECO:0000256" key="3">
    <source>
        <dbReference type="ARBA" id="ARBA00023015"/>
    </source>
</evidence>
<protein>
    <recommendedName>
        <fullName evidence="9">snRNA-activating protein complex subunit 3</fullName>
    </recommendedName>
</protein>
<dbReference type="AlphaFoldDB" id="A0A4S4M7Q0"/>
<dbReference type="GO" id="GO:0000978">
    <property type="term" value="F:RNA polymerase II cis-regulatory region sequence-specific DNA binding"/>
    <property type="evidence" value="ECO:0007669"/>
    <property type="project" value="TreeGrafter"/>
</dbReference>
<comment type="caution">
    <text evidence="7">The sequence shown here is derived from an EMBL/GenBank/DDBJ whole genome shotgun (WGS) entry which is preliminary data.</text>
</comment>
<evidence type="ECO:0000256" key="2">
    <source>
        <dbReference type="ARBA" id="ARBA00010410"/>
    </source>
</evidence>
<name>A0A4S4M7Q0_9AGAM</name>
<proteinExistence type="inferred from homology"/>
<dbReference type="Pfam" id="PF12251">
    <property type="entry name" value="SNAPC3"/>
    <property type="match status" value="1"/>
</dbReference>
<dbReference type="GO" id="GO:0003681">
    <property type="term" value="F:bent DNA binding"/>
    <property type="evidence" value="ECO:0007669"/>
    <property type="project" value="TreeGrafter"/>
</dbReference>
<dbReference type="GO" id="GO:0042795">
    <property type="term" value="P:snRNA transcription by RNA polymerase II"/>
    <property type="evidence" value="ECO:0007669"/>
    <property type="project" value="TreeGrafter"/>
</dbReference>
<dbReference type="GO" id="GO:0005634">
    <property type="term" value="C:nucleus"/>
    <property type="evidence" value="ECO:0007669"/>
    <property type="project" value="UniProtKB-SubCell"/>
</dbReference>
<dbReference type="InterPro" id="IPR022042">
    <property type="entry name" value="snRNA-activating_su3"/>
</dbReference>
<dbReference type="OrthoDB" id="3437960at2759"/>
<dbReference type="EMBL" id="SGPL01000004">
    <property type="protein sequence ID" value="THH21344.1"/>
    <property type="molecule type" value="Genomic_DNA"/>
</dbReference>
<evidence type="ECO:0000256" key="6">
    <source>
        <dbReference type="ARBA" id="ARBA00023242"/>
    </source>
</evidence>
<evidence type="ECO:0000256" key="5">
    <source>
        <dbReference type="ARBA" id="ARBA00023163"/>
    </source>
</evidence>
<dbReference type="GO" id="GO:0042796">
    <property type="term" value="P:snRNA transcription by RNA polymerase III"/>
    <property type="evidence" value="ECO:0007669"/>
    <property type="project" value="TreeGrafter"/>
</dbReference>
<reference evidence="7 8" key="1">
    <citation type="submission" date="2019-02" db="EMBL/GenBank/DDBJ databases">
        <title>Genome sequencing of the rare red list fungi Bondarzewia mesenterica.</title>
        <authorList>
            <person name="Buettner E."/>
            <person name="Kellner H."/>
        </authorList>
    </citation>
    <scope>NUCLEOTIDE SEQUENCE [LARGE SCALE GENOMIC DNA]</scope>
    <source>
        <strain evidence="7 8">DSM 108281</strain>
    </source>
</reference>
<evidence type="ECO:0000313" key="7">
    <source>
        <dbReference type="EMBL" id="THH21344.1"/>
    </source>
</evidence>
<evidence type="ECO:0000256" key="1">
    <source>
        <dbReference type="ARBA" id="ARBA00004123"/>
    </source>
</evidence>